<dbReference type="PANTHER" id="PTHR36509:SF3">
    <property type="entry name" value="SIGNAL PEPTIDE PROTEIN"/>
    <property type="match status" value="1"/>
</dbReference>
<name>A0AAV3UIC4_9EURY</name>
<dbReference type="InterPro" id="IPR006311">
    <property type="entry name" value="TAT_signal"/>
</dbReference>
<dbReference type="Pfam" id="PF06863">
    <property type="entry name" value="DUF1254"/>
    <property type="match status" value="1"/>
</dbReference>
<proteinExistence type="predicted"/>
<feature type="region of interest" description="Disordered" evidence="1">
    <location>
        <begin position="46"/>
        <end position="67"/>
    </location>
</feature>
<evidence type="ECO:0000259" key="3">
    <source>
        <dbReference type="Pfam" id="PF06863"/>
    </source>
</evidence>
<dbReference type="Proteomes" id="UP001501729">
    <property type="component" value="Unassembled WGS sequence"/>
</dbReference>
<feature type="compositionally biased region" description="Low complexity" evidence="1">
    <location>
        <begin position="46"/>
        <end position="61"/>
    </location>
</feature>
<accession>A0AAV3UIC4</accession>
<dbReference type="PROSITE" id="PS51318">
    <property type="entry name" value="TAT"/>
    <property type="match status" value="1"/>
</dbReference>
<evidence type="ECO:0000259" key="2">
    <source>
        <dbReference type="Pfam" id="PF06742"/>
    </source>
</evidence>
<dbReference type="AlphaFoldDB" id="A0AAV3UIC4"/>
<dbReference type="SUPFAM" id="SSF160935">
    <property type="entry name" value="VPA0735-like"/>
    <property type="match status" value="1"/>
</dbReference>
<evidence type="ECO:0000313" key="4">
    <source>
        <dbReference type="EMBL" id="GAA5051579.1"/>
    </source>
</evidence>
<dbReference type="PANTHER" id="PTHR36509">
    <property type="entry name" value="BLL3101 PROTEIN"/>
    <property type="match status" value="1"/>
</dbReference>
<dbReference type="Gene3D" id="2.60.120.1600">
    <property type="match status" value="1"/>
</dbReference>
<keyword evidence="5" id="KW-1185">Reference proteome</keyword>
<dbReference type="EMBL" id="BAABKX010000009">
    <property type="protein sequence ID" value="GAA5051579.1"/>
    <property type="molecule type" value="Genomic_DNA"/>
</dbReference>
<evidence type="ECO:0000313" key="5">
    <source>
        <dbReference type="Proteomes" id="UP001501729"/>
    </source>
</evidence>
<reference evidence="4 5" key="1">
    <citation type="journal article" date="2019" name="Int. J. Syst. Evol. Microbiol.">
        <title>The Global Catalogue of Microorganisms (GCM) 10K type strain sequencing project: providing services to taxonomists for standard genome sequencing and annotation.</title>
        <authorList>
            <consortium name="The Broad Institute Genomics Platform"/>
            <consortium name="The Broad Institute Genome Sequencing Center for Infectious Disease"/>
            <person name="Wu L."/>
            <person name="Ma J."/>
        </authorList>
    </citation>
    <scope>NUCLEOTIDE SEQUENCE [LARGE SCALE GENOMIC DNA]</scope>
    <source>
        <strain evidence="4 5">JCM 17504</strain>
    </source>
</reference>
<organism evidence="4 5">
    <name type="scientific">Haladaptatus pallidirubidus</name>
    <dbReference type="NCBI Taxonomy" id="1008152"/>
    <lineage>
        <taxon>Archaea</taxon>
        <taxon>Methanobacteriati</taxon>
        <taxon>Methanobacteriota</taxon>
        <taxon>Stenosarchaea group</taxon>
        <taxon>Halobacteria</taxon>
        <taxon>Halobacteriales</taxon>
        <taxon>Haladaptataceae</taxon>
        <taxon>Haladaptatus</taxon>
    </lineage>
</organism>
<dbReference type="InterPro" id="IPR010679">
    <property type="entry name" value="DUF1254"/>
</dbReference>
<sequence>MTNETHDTPADAELDSGLMRTTRRTALQGAGLAGLLAMGVDGVSAQQETSGTTTHQTGQQTAENNGSIPVDYTNFIRAQTDRYLESYADIGGFGEFYHYRTPVPIDKQIVAVEHRDVLPSIGIFDLTEPVTITKPDIGDRYQSMHVVNQDAYTKAVIYEPGEYTLTREKMETRYIQVRFRTFVDPTDSSDIKEVQKLQNKIEVSQSSPGTLALPDWDQDSLDTITEALKTIANTRNRMPEYAFGDEGGIDPVQFFIGSGIWGALPASENFFIYDSPPQNDGKTPYTLTFDDVPADAFWDISVYNSNLYFEKNKYDAYSINSKNAEQNPDGSVTIHFGGDPNQSNFLYTPEGWIYYVRLYKPYDEVLYGFYQFPKPQPVK</sequence>
<feature type="domain" description="DUF1254" evidence="3">
    <location>
        <begin position="94"/>
        <end position="203"/>
    </location>
</feature>
<gene>
    <name evidence="4" type="ORF">GCM10025751_26790</name>
</gene>
<comment type="caution">
    <text evidence="4">The sequence shown here is derived from an EMBL/GenBank/DDBJ whole genome shotgun (WGS) entry which is preliminary data.</text>
</comment>
<protein>
    <submittedName>
        <fullName evidence="4">DUF1214 domain-containing protein</fullName>
    </submittedName>
</protein>
<dbReference type="Pfam" id="PF06742">
    <property type="entry name" value="DUF1214"/>
    <property type="match status" value="1"/>
</dbReference>
<evidence type="ECO:0000256" key="1">
    <source>
        <dbReference type="SAM" id="MobiDB-lite"/>
    </source>
</evidence>
<dbReference type="InterPro" id="IPR010621">
    <property type="entry name" value="DUF1214"/>
</dbReference>
<feature type="domain" description="DUF1214" evidence="2">
    <location>
        <begin position="280"/>
        <end position="361"/>
    </location>
</feature>